<proteinExistence type="predicted"/>
<evidence type="ECO:0008006" key="3">
    <source>
        <dbReference type="Google" id="ProtNLM"/>
    </source>
</evidence>
<dbReference type="EMBL" id="NTKD01000055">
    <property type="protein sequence ID" value="PDH36971.1"/>
    <property type="molecule type" value="Genomic_DNA"/>
</dbReference>
<evidence type="ECO:0000313" key="2">
    <source>
        <dbReference type="Proteomes" id="UP000219327"/>
    </source>
</evidence>
<reference evidence="1 2" key="1">
    <citation type="submission" date="2017-08" db="EMBL/GenBank/DDBJ databases">
        <title>Fine stratification of microbial communities through a metagenomic profile of the photic zone.</title>
        <authorList>
            <person name="Haro-Moreno J.M."/>
            <person name="Lopez-Perez M."/>
            <person name="De La Torre J."/>
            <person name="Picazo A."/>
            <person name="Camacho A."/>
            <person name="Rodriguez-Valera F."/>
        </authorList>
    </citation>
    <scope>NUCLEOTIDE SEQUENCE [LARGE SCALE GENOMIC DNA]</scope>
    <source>
        <strain evidence="1">MED-G24</strain>
    </source>
</reference>
<dbReference type="InterPro" id="IPR036770">
    <property type="entry name" value="Ankyrin_rpt-contain_sf"/>
</dbReference>
<dbReference type="Gene3D" id="1.25.40.20">
    <property type="entry name" value="Ankyrin repeat-containing domain"/>
    <property type="match status" value="1"/>
</dbReference>
<protein>
    <recommendedName>
        <fullName evidence="3">Ankyrin repeat domain-containing protein</fullName>
    </recommendedName>
</protein>
<dbReference type="AlphaFoldDB" id="A0A2A5WKN1"/>
<name>A0A2A5WKN1_9GAMM</name>
<accession>A0A2A5WKN1</accession>
<dbReference type="Proteomes" id="UP000219327">
    <property type="component" value="Unassembled WGS sequence"/>
</dbReference>
<sequence length="150" mass="16321">MYAMENADSEALRAAATTGSADALRFLFARSDSHPPVVLRQTISSAAWHGHPAALEVILAQAMGEELKQTLVQEAMGMASQAGVEKVLPLMLSAGANANATTSNGRREHPWHWQNITTKSTSCESCRKEFEAGSVDRDVRACQTLLRRLR</sequence>
<organism evidence="1 2">
    <name type="scientific">OM182 bacterium MED-G24</name>
    <dbReference type="NCBI Taxonomy" id="1986255"/>
    <lineage>
        <taxon>Bacteria</taxon>
        <taxon>Pseudomonadati</taxon>
        <taxon>Pseudomonadota</taxon>
        <taxon>Gammaproteobacteria</taxon>
        <taxon>OMG group</taxon>
        <taxon>OM182 clade</taxon>
    </lineage>
</organism>
<gene>
    <name evidence="1" type="ORF">CNE99_08790</name>
</gene>
<evidence type="ECO:0000313" key="1">
    <source>
        <dbReference type="EMBL" id="PDH36971.1"/>
    </source>
</evidence>
<comment type="caution">
    <text evidence="1">The sequence shown here is derived from an EMBL/GenBank/DDBJ whole genome shotgun (WGS) entry which is preliminary data.</text>
</comment>
<dbReference type="SUPFAM" id="SSF48403">
    <property type="entry name" value="Ankyrin repeat"/>
    <property type="match status" value="1"/>
</dbReference>